<dbReference type="InterPro" id="IPR050428">
    <property type="entry name" value="TCS_sensor_his_kinase"/>
</dbReference>
<keyword evidence="8 15" id="KW-0418">Kinase</keyword>
<organism evidence="15 16">
    <name type="scientific">Luteibacter anthropi</name>
    <dbReference type="NCBI Taxonomy" id="564369"/>
    <lineage>
        <taxon>Bacteria</taxon>
        <taxon>Pseudomonadati</taxon>
        <taxon>Pseudomonadota</taxon>
        <taxon>Gammaproteobacteria</taxon>
        <taxon>Lysobacterales</taxon>
        <taxon>Rhodanobacteraceae</taxon>
        <taxon>Luteibacter</taxon>
    </lineage>
</organism>
<dbReference type="PRINTS" id="PR00344">
    <property type="entry name" value="BCTRLSENSOR"/>
</dbReference>
<keyword evidence="7" id="KW-0547">Nucleotide-binding</keyword>
<evidence type="ECO:0000256" key="3">
    <source>
        <dbReference type="ARBA" id="ARBA00012438"/>
    </source>
</evidence>
<dbReference type="SUPFAM" id="SSF47384">
    <property type="entry name" value="Homodimeric domain of signal transducing histidine kinase"/>
    <property type="match status" value="1"/>
</dbReference>
<evidence type="ECO:0000256" key="5">
    <source>
        <dbReference type="ARBA" id="ARBA00022679"/>
    </source>
</evidence>
<comment type="caution">
    <text evidence="15">The sequence shown here is derived from an EMBL/GenBank/DDBJ whole genome shotgun (WGS) entry which is preliminary data.</text>
</comment>
<evidence type="ECO:0000256" key="7">
    <source>
        <dbReference type="ARBA" id="ARBA00022741"/>
    </source>
</evidence>
<dbReference type="InterPro" id="IPR036097">
    <property type="entry name" value="HisK_dim/P_sf"/>
</dbReference>
<accession>A0A7X5UBR3</accession>
<dbReference type="Pfam" id="PF02518">
    <property type="entry name" value="HATPase_c"/>
    <property type="match status" value="1"/>
</dbReference>
<dbReference type="Proteomes" id="UP000490980">
    <property type="component" value="Unassembled WGS sequence"/>
</dbReference>
<keyword evidence="6 13" id="KW-0812">Transmembrane</keyword>
<evidence type="ECO:0000256" key="8">
    <source>
        <dbReference type="ARBA" id="ARBA00022777"/>
    </source>
</evidence>
<gene>
    <name evidence="15" type="ORF">HBF25_13705</name>
</gene>
<evidence type="ECO:0000256" key="9">
    <source>
        <dbReference type="ARBA" id="ARBA00022840"/>
    </source>
</evidence>
<dbReference type="InterPro" id="IPR003661">
    <property type="entry name" value="HisK_dim/P_dom"/>
</dbReference>
<feature type="transmembrane region" description="Helical" evidence="13">
    <location>
        <begin position="12"/>
        <end position="34"/>
    </location>
</feature>
<feature type="transmembrane region" description="Helical" evidence="13">
    <location>
        <begin position="167"/>
        <end position="185"/>
    </location>
</feature>
<feature type="domain" description="Histidine kinase" evidence="14">
    <location>
        <begin position="246"/>
        <end position="459"/>
    </location>
</feature>
<keyword evidence="5" id="KW-0808">Transferase</keyword>
<comment type="catalytic activity">
    <reaction evidence="1">
        <text>ATP + protein L-histidine = ADP + protein N-phospho-L-histidine.</text>
        <dbReference type="EC" id="2.7.13.3"/>
    </reaction>
</comment>
<dbReference type="InterPro" id="IPR005467">
    <property type="entry name" value="His_kinase_dom"/>
</dbReference>
<dbReference type="EC" id="2.7.13.3" evidence="3"/>
<dbReference type="Gene3D" id="3.30.565.10">
    <property type="entry name" value="Histidine kinase-like ATPase, C-terminal domain"/>
    <property type="match status" value="1"/>
</dbReference>
<keyword evidence="12 13" id="KW-0472">Membrane</keyword>
<name>A0A7X5UBR3_9GAMM</name>
<dbReference type="AlphaFoldDB" id="A0A7X5UBR3"/>
<keyword evidence="10 13" id="KW-1133">Transmembrane helix</keyword>
<dbReference type="Pfam" id="PF08521">
    <property type="entry name" value="2CSK_N"/>
    <property type="match status" value="1"/>
</dbReference>
<dbReference type="PANTHER" id="PTHR45436:SF14">
    <property type="entry name" value="SENSOR PROTEIN QSEC"/>
    <property type="match status" value="1"/>
</dbReference>
<reference evidence="15 16" key="1">
    <citation type="submission" date="2020-03" db="EMBL/GenBank/DDBJ databases">
        <authorList>
            <person name="Lai Q."/>
        </authorList>
    </citation>
    <scope>NUCLEOTIDE SEQUENCE [LARGE SCALE GENOMIC DNA]</scope>
    <source>
        <strain evidence="15 16">CCUG 25036</strain>
    </source>
</reference>
<evidence type="ECO:0000256" key="11">
    <source>
        <dbReference type="ARBA" id="ARBA00023012"/>
    </source>
</evidence>
<dbReference type="EMBL" id="JAARLZ010000007">
    <property type="protein sequence ID" value="NII07437.1"/>
    <property type="molecule type" value="Genomic_DNA"/>
</dbReference>
<dbReference type="CDD" id="cd00082">
    <property type="entry name" value="HisKA"/>
    <property type="match status" value="1"/>
</dbReference>
<dbReference type="Pfam" id="PF00512">
    <property type="entry name" value="HisKA"/>
    <property type="match status" value="1"/>
</dbReference>
<evidence type="ECO:0000256" key="13">
    <source>
        <dbReference type="SAM" id="Phobius"/>
    </source>
</evidence>
<dbReference type="SMART" id="SM00388">
    <property type="entry name" value="HisKA"/>
    <property type="match status" value="1"/>
</dbReference>
<sequence length="467" mass="51086">MESTSPAGIERRLFRGVAWVVMAVLLPMGGLAAYRTIAKANELSDLRLRETALTLDALLRRTGVSGVLEQASAAPAIATEKGMVSPFETEVGYRITDMHGHVLLTTDNLLELPASLPQDDRIHSVMVRRRRWHVYTRIDPVLEVIVSVAERHDSRRDIMNAVALERTLPILITLPLLLLALRWAIRRGLRPLDVLTRLLVAREPGSREIVALPETAPEIQPIVDSLNAQIGRIEGALERERRFSADVAHELRTPLAATMINLDSASAAASAEYSAIALPDAIASLRLLARRTDQLLILARLEDAASMPQERLDLSAVVRNVLGEWAPTVDTGAFHLETVLPDSPLWVDGHDAALSAMIRNLLENASRHVPRGGTVRISAAHDDADVVLDVMDNGPGIPPDRRDAVFARFHREASGLGDGFGVGLSIVQRVAQLHHARVSLEDAPWGSGLLVRTRLPPALQNERSRLA</sequence>
<evidence type="ECO:0000256" key="2">
    <source>
        <dbReference type="ARBA" id="ARBA00004141"/>
    </source>
</evidence>
<dbReference type="SMART" id="SM00387">
    <property type="entry name" value="HATPase_c"/>
    <property type="match status" value="1"/>
</dbReference>
<keyword evidence="4" id="KW-0597">Phosphoprotein</keyword>
<evidence type="ECO:0000256" key="10">
    <source>
        <dbReference type="ARBA" id="ARBA00022989"/>
    </source>
</evidence>
<dbReference type="PANTHER" id="PTHR45436">
    <property type="entry name" value="SENSOR HISTIDINE KINASE YKOH"/>
    <property type="match status" value="1"/>
</dbReference>
<dbReference type="InterPro" id="IPR003594">
    <property type="entry name" value="HATPase_dom"/>
</dbReference>
<dbReference type="RefSeq" id="WP_166949314.1">
    <property type="nucleotide sequence ID" value="NZ_JAARLZ010000007.1"/>
</dbReference>
<dbReference type="CDD" id="cd00075">
    <property type="entry name" value="HATPase"/>
    <property type="match status" value="1"/>
</dbReference>
<evidence type="ECO:0000259" key="14">
    <source>
        <dbReference type="PROSITE" id="PS50109"/>
    </source>
</evidence>
<keyword evidence="9" id="KW-0067">ATP-binding</keyword>
<dbReference type="SUPFAM" id="SSF55874">
    <property type="entry name" value="ATPase domain of HSP90 chaperone/DNA topoisomerase II/histidine kinase"/>
    <property type="match status" value="1"/>
</dbReference>
<proteinExistence type="predicted"/>
<comment type="subcellular location">
    <subcellularLocation>
        <location evidence="2">Membrane</location>
        <topology evidence="2">Multi-pass membrane protein</topology>
    </subcellularLocation>
</comment>
<dbReference type="InterPro" id="IPR013727">
    <property type="entry name" value="2CSK_N"/>
</dbReference>
<dbReference type="GO" id="GO:0000155">
    <property type="term" value="F:phosphorelay sensor kinase activity"/>
    <property type="evidence" value="ECO:0007669"/>
    <property type="project" value="InterPro"/>
</dbReference>
<dbReference type="PROSITE" id="PS50109">
    <property type="entry name" value="HIS_KIN"/>
    <property type="match status" value="1"/>
</dbReference>
<evidence type="ECO:0000313" key="16">
    <source>
        <dbReference type="Proteomes" id="UP000490980"/>
    </source>
</evidence>
<evidence type="ECO:0000313" key="15">
    <source>
        <dbReference type="EMBL" id="NII07437.1"/>
    </source>
</evidence>
<evidence type="ECO:0000256" key="4">
    <source>
        <dbReference type="ARBA" id="ARBA00022553"/>
    </source>
</evidence>
<evidence type="ECO:0000256" key="12">
    <source>
        <dbReference type="ARBA" id="ARBA00023136"/>
    </source>
</evidence>
<evidence type="ECO:0000256" key="6">
    <source>
        <dbReference type="ARBA" id="ARBA00022692"/>
    </source>
</evidence>
<keyword evidence="16" id="KW-1185">Reference proteome</keyword>
<dbReference type="GO" id="GO:0005524">
    <property type="term" value="F:ATP binding"/>
    <property type="evidence" value="ECO:0007669"/>
    <property type="project" value="UniProtKB-KW"/>
</dbReference>
<keyword evidence="11" id="KW-0902">Two-component regulatory system</keyword>
<dbReference type="InterPro" id="IPR004358">
    <property type="entry name" value="Sig_transdc_His_kin-like_C"/>
</dbReference>
<dbReference type="Gene3D" id="1.10.287.130">
    <property type="match status" value="1"/>
</dbReference>
<dbReference type="InterPro" id="IPR036890">
    <property type="entry name" value="HATPase_C_sf"/>
</dbReference>
<protein>
    <recommendedName>
        <fullName evidence="3">histidine kinase</fullName>
        <ecNumber evidence="3">2.7.13.3</ecNumber>
    </recommendedName>
</protein>
<evidence type="ECO:0000256" key="1">
    <source>
        <dbReference type="ARBA" id="ARBA00000085"/>
    </source>
</evidence>
<dbReference type="GO" id="GO:0005886">
    <property type="term" value="C:plasma membrane"/>
    <property type="evidence" value="ECO:0007669"/>
    <property type="project" value="TreeGrafter"/>
</dbReference>